<evidence type="ECO:0000256" key="1">
    <source>
        <dbReference type="SAM" id="Phobius"/>
    </source>
</evidence>
<keyword evidence="1" id="KW-1133">Transmembrane helix</keyword>
<reference evidence="2 3" key="1">
    <citation type="submission" date="2020-04" db="EMBL/GenBank/DDBJ databases">
        <title>Novel Mycoplasma species detected in Phocoena phocoena (harbor porpoise) from the USA.</title>
        <authorList>
            <person name="Volokhov D.V."/>
        </authorList>
    </citation>
    <scope>NUCLEOTIDE SEQUENCE [LARGE SCALE GENOMIC DNA]</scope>
    <source>
        <strain evidence="2 3">C264-NAS</strain>
    </source>
</reference>
<dbReference type="Proteomes" id="UP000501728">
    <property type="component" value="Chromosome"/>
</dbReference>
<accession>A0A858U748</accession>
<dbReference type="KEGG" id="mphn:HGG64_02430"/>
<proteinExistence type="predicted"/>
<feature type="transmembrane region" description="Helical" evidence="1">
    <location>
        <begin position="21"/>
        <end position="42"/>
    </location>
</feature>
<keyword evidence="3" id="KW-1185">Reference proteome</keyword>
<dbReference type="EMBL" id="CP051480">
    <property type="protein sequence ID" value="QJG66546.1"/>
    <property type="molecule type" value="Genomic_DNA"/>
</dbReference>
<protein>
    <submittedName>
        <fullName evidence="2">Uncharacterized protein</fullName>
    </submittedName>
</protein>
<dbReference type="AlphaFoldDB" id="A0A858U748"/>
<feature type="transmembrane region" description="Helical" evidence="1">
    <location>
        <begin position="94"/>
        <end position="114"/>
    </location>
</feature>
<dbReference type="RefSeq" id="WP_169580370.1">
    <property type="nucleotide sequence ID" value="NZ_CP051480.1"/>
</dbReference>
<sequence length="172" mass="20016">MKDINKKRKIKIDSSHLNYLIAIWLGSFFAIIAILSASLYGIRLSRSSLILISVTQILVTFATVYIAVCYFPIRKVFKDRLPRIVTKFQLISMFIFLSLAAVFIVNAFLIQPLWTNYFKFINDSQQQENALKYLNILKVEMIVLMSSYLVLILVNAIMFTKYFTGVKYWESE</sequence>
<evidence type="ECO:0000313" key="2">
    <source>
        <dbReference type="EMBL" id="QJG66546.1"/>
    </source>
</evidence>
<keyword evidence="1" id="KW-0472">Membrane</keyword>
<gene>
    <name evidence="2" type="ORF">HGG64_02430</name>
</gene>
<feature type="transmembrane region" description="Helical" evidence="1">
    <location>
        <begin position="48"/>
        <end position="73"/>
    </location>
</feature>
<keyword evidence="1" id="KW-0812">Transmembrane</keyword>
<evidence type="ECO:0000313" key="3">
    <source>
        <dbReference type="Proteomes" id="UP000501728"/>
    </source>
</evidence>
<feature type="transmembrane region" description="Helical" evidence="1">
    <location>
        <begin position="141"/>
        <end position="163"/>
    </location>
</feature>
<organism evidence="2 3">
    <name type="scientific">Mycoplasma phocoeninasale</name>
    <dbReference type="NCBI Taxonomy" id="2726117"/>
    <lineage>
        <taxon>Bacteria</taxon>
        <taxon>Bacillati</taxon>
        <taxon>Mycoplasmatota</taxon>
        <taxon>Mollicutes</taxon>
        <taxon>Mycoplasmataceae</taxon>
        <taxon>Mycoplasma</taxon>
    </lineage>
</organism>
<name>A0A858U748_9MOLU</name>